<keyword evidence="7" id="KW-1185">Reference proteome</keyword>
<dbReference type="EMBL" id="CP008796">
    <property type="protein sequence ID" value="AIH03562.1"/>
    <property type="molecule type" value="Genomic_DNA"/>
</dbReference>
<evidence type="ECO:0000256" key="3">
    <source>
        <dbReference type="ARBA" id="ARBA00022741"/>
    </source>
</evidence>
<dbReference type="InterPro" id="IPR003593">
    <property type="entry name" value="AAA+_ATPase"/>
</dbReference>
<dbReference type="PANTHER" id="PTHR42734">
    <property type="entry name" value="METAL TRANSPORT SYSTEM ATP-BINDING PROTEIN TM_0124-RELATED"/>
    <property type="match status" value="1"/>
</dbReference>
<keyword evidence="2" id="KW-0813">Transport</keyword>
<dbReference type="SUPFAM" id="SSF52540">
    <property type="entry name" value="P-loop containing nucleoside triphosphate hydrolases"/>
    <property type="match status" value="1"/>
</dbReference>
<feature type="domain" description="ABC transporter" evidence="5">
    <location>
        <begin position="6"/>
        <end position="236"/>
    </location>
</feature>
<dbReference type="PANTHER" id="PTHR42734:SF17">
    <property type="entry name" value="METAL TRANSPORT SYSTEM ATP-BINDING PROTEIN TM_0124-RELATED"/>
    <property type="match status" value="1"/>
</dbReference>
<dbReference type="HOGENOM" id="CLU_000604_1_11_0"/>
<evidence type="ECO:0000259" key="5">
    <source>
        <dbReference type="PROSITE" id="PS50893"/>
    </source>
</evidence>
<protein>
    <recommendedName>
        <fullName evidence="5">ABC transporter domain-containing protein</fullName>
    </recommendedName>
</protein>
<accession>A0A075WYB5</accession>
<name>A0A075WYB5_9BACT</name>
<dbReference type="PROSITE" id="PS50893">
    <property type="entry name" value="ABC_TRANSPORTER_2"/>
    <property type="match status" value="1"/>
</dbReference>
<evidence type="ECO:0000256" key="1">
    <source>
        <dbReference type="ARBA" id="ARBA00005417"/>
    </source>
</evidence>
<dbReference type="InterPro" id="IPR050153">
    <property type="entry name" value="Metal_Ion_Import_ABC"/>
</dbReference>
<dbReference type="RefSeq" id="WP_038063437.1">
    <property type="nucleotide sequence ID" value="NZ_CP008796.1"/>
</dbReference>
<dbReference type="Gene3D" id="3.40.50.300">
    <property type="entry name" value="P-loop containing nucleotide triphosphate hydrolases"/>
    <property type="match status" value="1"/>
</dbReference>
<gene>
    <name evidence="6" type="ORF">HL41_01245</name>
</gene>
<reference evidence="6 7" key="1">
    <citation type="journal article" date="2015" name="Genome Announc.">
        <title>Genome Sequence of a Sulfate-Reducing Thermophilic Bacterium, Thermodesulfobacterium commune DSM 2178T (Phylum Thermodesulfobacteria).</title>
        <authorList>
            <person name="Bhatnagar S."/>
            <person name="Badger J.H."/>
            <person name="Madupu R."/>
            <person name="Khouri H.M."/>
            <person name="O'Connor E.M."/>
            <person name="Robb F.T."/>
            <person name="Ward N.L."/>
            <person name="Eisen J.A."/>
        </authorList>
    </citation>
    <scope>NUCLEOTIDE SEQUENCE [LARGE SCALE GENOMIC DNA]</scope>
    <source>
        <strain evidence="6 7">DSM 2178</strain>
    </source>
</reference>
<dbReference type="Proteomes" id="UP000028481">
    <property type="component" value="Chromosome"/>
</dbReference>
<dbReference type="InterPro" id="IPR027417">
    <property type="entry name" value="P-loop_NTPase"/>
</dbReference>
<organism evidence="6 7">
    <name type="scientific">Thermodesulfobacterium commune DSM 2178</name>
    <dbReference type="NCBI Taxonomy" id="289377"/>
    <lineage>
        <taxon>Bacteria</taxon>
        <taxon>Pseudomonadati</taxon>
        <taxon>Thermodesulfobacteriota</taxon>
        <taxon>Thermodesulfobacteria</taxon>
        <taxon>Thermodesulfobacteriales</taxon>
        <taxon>Thermodesulfobacteriaceae</taxon>
        <taxon>Thermodesulfobacterium</taxon>
    </lineage>
</organism>
<evidence type="ECO:0000256" key="2">
    <source>
        <dbReference type="ARBA" id="ARBA00022448"/>
    </source>
</evidence>
<dbReference type="GO" id="GO:0016887">
    <property type="term" value="F:ATP hydrolysis activity"/>
    <property type="evidence" value="ECO:0007669"/>
    <property type="project" value="InterPro"/>
</dbReference>
<dbReference type="STRING" id="289377.HL41_01245"/>
<dbReference type="KEGG" id="tcm:HL41_01245"/>
<dbReference type="AlphaFoldDB" id="A0A075WYB5"/>
<dbReference type="Pfam" id="PF00005">
    <property type="entry name" value="ABC_tran"/>
    <property type="match status" value="1"/>
</dbReference>
<comment type="similarity">
    <text evidence="1">Belongs to the ABC transporter superfamily.</text>
</comment>
<dbReference type="PaxDb" id="289377-HL41_01245"/>
<keyword evidence="3" id="KW-0547">Nucleotide-binding</keyword>
<evidence type="ECO:0000313" key="7">
    <source>
        <dbReference type="Proteomes" id="UP000028481"/>
    </source>
</evidence>
<dbReference type="eggNOG" id="COG1121">
    <property type="taxonomic scope" value="Bacteria"/>
</dbReference>
<dbReference type="InterPro" id="IPR003439">
    <property type="entry name" value="ABC_transporter-like_ATP-bd"/>
</dbReference>
<keyword evidence="4" id="KW-0067">ATP-binding</keyword>
<evidence type="ECO:0000313" key="6">
    <source>
        <dbReference type="EMBL" id="AIH03562.1"/>
    </source>
</evidence>
<dbReference type="GO" id="GO:0005524">
    <property type="term" value="F:ATP binding"/>
    <property type="evidence" value="ECO:0007669"/>
    <property type="project" value="UniProtKB-KW"/>
</dbReference>
<proteinExistence type="inferred from homology"/>
<evidence type="ECO:0000256" key="4">
    <source>
        <dbReference type="ARBA" id="ARBA00022840"/>
    </source>
</evidence>
<dbReference type="OrthoDB" id="9806726at2"/>
<dbReference type="SMART" id="SM00382">
    <property type="entry name" value="AAA"/>
    <property type="match status" value="1"/>
</dbReference>
<sequence length="243" mass="28258">MNQTILKVEHLSFAYDGSLVLNDINFEIEQGDFLAIIGPNGGGKSTLIRCILGFLKPIKGKILWWGKELKNFKEWYKLGYVPQRAGDLIDFLTPLTVKEFLSLPAKWYHKSLDKSYFEEVIHLLGLQNLLNQKLGKLSYGQLQRAYIGRSLILKPEVLILDEPSVGLDFFSQERFYKLLESLHQKGLTILLITHETWLLTKSVNKIACINKNLFFHGNHEEFCTLSQQKDFYSEYHRIEHSHW</sequence>